<feature type="transmembrane region" description="Helical" evidence="2">
    <location>
        <begin position="217"/>
        <end position="240"/>
    </location>
</feature>
<accession>A0A9W7BQY0</accession>
<proteinExistence type="predicted"/>
<feature type="transmembrane region" description="Helical" evidence="2">
    <location>
        <begin position="42"/>
        <end position="59"/>
    </location>
</feature>
<evidence type="ECO:0000256" key="1">
    <source>
        <dbReference type="SAM" id="MobiDB-lite"/>
    </source>
</evidence>
<evidence type="ECO:0008006" key="5">
    <source>
        <dbReference type="Google" id="ProtNLM"/>
    </source>
</evidence>
<feature type="compositionally biased region" description="Acidic residues" evidence="1">
    <location>
        <begin position="377"/>
        <end position="386"/>
    </location>
</feature>
<organism evidence="3 4">
    <name type="scientific">Triparma verrucosa</name>
    <dbReference type="NCBI Taxonomy" id="1606542"/>
    <lineage>
        <taxon>Eukaryota</taxon>
        <taxon>Sar</taxon>
        <taxon>Stramenopiles</taxon>
        <taxon>Ochrophyta</taxon>
        <taxon>Bolidophyceae</taxon>
        <taxon>Parmales</taxon>
        <taxon>Triparmaceae</taxon>
        <taxon>Triparma</taxon>
    </lineage>
</organism>
<sequence length="399" mass="45037">MDLSKEEFATLWLLLISAGCGTFLLGTYGAEGAISDYKERAAFLSVIFVGVGSLVLISIRKFQVIKWEMTREEDNGEDEDEDEAASANLPPLMEAHSFWFYLSVLFTTIQSVLNVVASQTEDGEDDVFSILLLPFVLMFYFGALWCQPRRNNEWKLNLHFVSFAYVSVGAWYVRSIREGNGFHFALIYLANAAALTFLFAAALKLRRVIRGLPDKDLDNLLVNIGFGDFLEVMYTVLFFFFRSTVCAFEEGSFKKCENTARSSTFLSVYLIVWWVTKIIRNAVSSDRKLELKGFEVTKEKIAKMDNLGFLRGAQGFLFTITIVCGVYLFTRMSSSSAQNSWEMTMGVGFVGLGASIGTVLGELYITLKVEGPKQNVTEDEDEEEEEEKRVDQHGDSRNR</sequence>
<dbReference type="PROSITE" id="PS51257">
    <property type="entry name" value="PROKAR_LIPOPROTEIN"/>
    <property type="match status" value="1"/>
</dbReference>
<evidence type="ECO:0000313" key="3">
    <source>
        <dbReference type="EMBL" id="GMH94851.1"/>
    </source>
</evidence>
<feature type="transmembrane region" description="Helical" evidence="2">
    <location>
        <begin position="182"/>
        <end position="205"/>
    </location>
</feature>
<feature type="region of interest" description="Disordered" evidence="1">
    <location>
        <begin position="374"/>
        <end position="399"/>
    </location>
</feature>
<protein>
    <recommendedName>
        <fullName evidence="5">Transmembrane protein</fullName>
    </recommendedName>
</protein>
<dbReference type="EMBL" id="BRXX01000160">
    <property type="protein sequence ID" value="GMH94851.1"/>
    <property type="molecule type" value="Genomic_DNA"/>
</dbReference>
<keyword evidence="2" id="KW-0812">Transmembrane</keyword>
<evidence type="ECO:0000313" key="4">
    <source>
        <dbReference type="Proteomes" id="UP001165160"/>
    </source>
</evidence>
<dbReference type="Proteomes" id="UP001165160">
    <property type="component" value="Unassembled WGS sequence"/>
</dbReference>
<feature type="transmembrane region" description="Helical" evidence="2">
    <location>
        <begin position="158"/>
        <end position="176"/>
    </location>
</feature>
<keyword evidence="2" id="KW-1133">Transmembrane helix</keyword>
<feature type="transmembrane region" description="Helical" evidence="2">
    <location>
        <begin position="341"/>
        <end position="365"/>
    </location>
</feature>
<feature type="transmembrane region" description="Helical" evidence="2">
    <location>
        <begin position="260"/>
        <end position="279"/>
    </location>
</feature>
<name>A0A9W7BQY0_9STRA</name>
<feature type="compositionally biased region" description="Basic and acidic residues" evidence="1">
    <location>
        <begin position="387"/>
        <end position="399"/>
    </location>
</feature>
<feature type="transmembrane region" description="Helical" evidence="2">
    <location>
        <begin position="308"/>
        <end position="329"/>
    </location>
</feature>
<reference evidence="4" key="1">
    <citation type="journal article" date="2023" name="Commun. Biol.">
        <title>Genome analysis of Parmales, the sister group of diatoms, reveals the evolutionary specialization of diatoms from phago-mixotrophs to photoautotrophs.</title>
        <authorList>
            <person name="Ban H."/>
            <person name="Sato S."/>
            <person name="Yoshikawa S."/>
            <person name="Yamada K."/>
            <person name="Nakamura Y."/>
            <person name="Ichinomiya M."/>
            <person name="Sato N."/>
            <person name="Blanc-Mathieu R."/>
            <person name="Endo H."/>
            <person name="Kuwata A."/>
            <person name="Ogata H."/>
        </authorList>
    </citation>
    <scope>NUCLEOTIDE SEQUENCE [LARGE SCALE GENOMIC DNA]</scope>
    <source>
        <strain evidence="4">NIES 3699</strain>
    </source>
</reference>
<keyword evidence="4" id="KW-1185">Reference proteome</keyword>
<keyword evidence="2" id="KW-0472">Membrane</keyword>
<gene>
    <name evidence="3" type="ORF">TrVE_jg9960</name>
</gene>
<feature type="transmembrane region" description="Helical" evidence="2">
    <location>
        <begin position="128"/>
        <end position="146"/>
    </location>
</feature>
<comment type="caution">
    <text evidence="3">The sequence shown here is derived from an EMBL/GenBank/DDBJ whole genome shotgun (WGS) entry which is preliminary data.</text>
</comment>
<evidence type="ECO:0000256" key="2">
    <source>
        <dbReference type="SAM" id="Phobius"/>
    </source>
</evidence>
<dbReference type="AlphaFoldDB" id="A0A9W7BQY0"/>
<feature type="transmembrane region" description="Helical" evidence="2">
    <location>
        <begin position="98"/>
        <end position="116"/>
    </location>
</feature>
<feature type="transmembrane region" description="Helical" evidence="2">
    <location>
        <begin position="12"/>
        <end position="30"/>
    </location>
</feature>